<evidence type="ECO:0000256" key="2">
    <source>
        <dbReference type="ARBA" id="ARBA00023125"/>
    </source>
</evidence>
<proteinExistence type="predicted"/>
<dbReference type="Pfam" id="PF12833">
    <property type="entry name" value="HTH_18"/>
    <property type="match status" value="1"/>
</dbReference>
<reference evidence="5 6" key="1">
    <citation type="submission" date="2021-03" db="EMBL/GenBank/DDBJ databases">
        <title>Genomic Encyclopedia of Type Strains, Phase IV (KMG-IV): sequencing the most valuable type-strain genomes for metagenomic binning, comparative biology and taxonomic classification.</title>
        <authorList>
            <person name="Goeker M."/>
        </authorList>
    </citation>
    <scope>NUCLEOTIDE SEQUENCE [LARGE SCALE GENOMIC DNA]</scope>
    <source>
        <strain evidence="5 6">DSM 24950</strain>
    </source>
</reference>
<dbReference type="PROSITE" id="PS01124">
    <property type="entry name" value="HTH_ARAC_FAMILY_2"/>
    <property type="match status" value="1"/>
</dbReference>
<organism evidence="5 6">
    <name type="scientific">Paenibacillus aceris</name>
    <dbReference type="NCBI Taxonomy" id="869555"/>
    <lineage>
        <taxon>Bacteria</taxon>
        <taxon>Bacillati</taxon>
        <taxon>Bacillota</taxon>
        <taxon>Bacilli</taxon>
        <taxon>Bacillales</taxon>
        <taxon>Paenibacillaceae</taxon>
        <taxon>Paenibacillus</taxon>
    </lineage>
</organism>
<keyword evidence="6" id="KW-1185">Reference proteome</keyword>
<dbReference type="InterPro" id="IPR003313">
    <property type="entry name" value="AraC-bd"/>
</dbReference>
<keyword evidence="1" id="KW-0805">Transcription regulation</keyword>
<keyword evidence="2" id="KW-0238">DNA-binding</keyword>
<dbReference type="PANTHER" id="PTHR43280">
    <property type="entry name" value="ARAC-FAMILY TRANSCRIPTIONAL REGULATOR"/>
    <property type="match status" value="1"/>
</dbReference>
<evidence type="ECO:0000256" key="3">
    <source>
        <dbReference type="ARBA" id="ARBA00023163"/>
    </source>
</evidence>
<accession>A0ABS4I6J3</accession>
<dbReference type="PANTHER" id="PTHR43280:SF2">
    <property type="entry name" value="HTH-TYPE TRANSCRIPTIONAL REGULATOR EXSA"/>
    <property type="match status" value="1"/>
</dbReference>
<dbReference type="Gene3D" id="2.60.120.10">
    <property type="entry name" value="Jelly Rolls"/>
    <property type="match status" value="1"/>
</dbReference>
<protein>
    <submittedName>
        <fullName evidence="5">AraC-like DNA-binding protein</fullName>
    </submittedName>
</protein>
<dbReference type="EMBL" id="JAGGKV010000019">
    <property type="protein sequence ID" value="MBP1966146.1"/>
    <property type="molecule type" value="Genomic_DNA"/>
</dbReference>
<dbReference type="RefSeq" id="WP_167052175.1">
    <property type="nucleotide sequence ID" value="NZ_JAAOZR010000002.1"/>
</dbReference>
<dbReference type="InterPro" id="IPR018062">
    <property type="entry name" value="HTH_AraC-typ_CS"/>
</dbReference>
<gene>
    <name evidence="5" type="ORF">J2Z65_005405</name>
</gene>
<keyword evidence="3" id="KW-0804">Transcription</keyword>
<dbReference type="InterPro" id="IPR009057">
    <property type="entry name" value="Homeodomain-like_sf"/>
</dbReference>
<feature type="domain" description="HTH araC/xylS-type" evidence="4">
    <location>
        <begin position="194"/>
        <end position="292"/>
    </location>
</feature>
<dbReference type="InterPro" id="IPR037923">
    <property type="entry name" value="HTH-like"/>
</dbReference>
<dbReference type="SUPFAM" id="SSF46689">
    <property type="entry name" value="Homeodomain-like"/>
    <property type="match status" value="2"/>
</dbReference>
<dbReference type="Proteomes" id="UP001519344">
    <property type="component" value="Unassembled WGS sequence"/>
</dbReference>
<evidence type="ECO:0000259" key="4">
    <source>
        <dbReference type="PROSITE" id="PS01124"/>
    </source>
</evidence>
<evidence type="ECO:0000313" key="6">
    <source>
        <dbReference type="Proteomes" id="UP001519344"/>
    </source>
</evidence>
<dbReference type="SUPFAM" id="SSF51215">
    <property type="entry name" value="Regulatory protein AraC"/>
    <property type="match status" value="1"/>
</dbReference>
<dbReference type="Gene3D" id="1.10.10.60">
    <property type="entry name" value="Homeodomain-like"/>
    <property type="match status" value="2"/>
</dbReference>
<dbReference type="InterPro" id="IPR014710">
    <property type="entry name" value="RmlC-like_jellyroll"/>
</dbReference>
<comment type="caution">
    <text evidence="5">The sequence shown here is derived from an EMBL/GenBank/DDBJ whole genome shotgun (WGS) entry which is preliminary data.</text>
</comment>
<dbReference type="Pfam" id="PF02311">
    <property type="entry name" value="AraC_binding"/>
    <property type="match status" value="1"/>
</dbReference>
<dbReference type="InterPro" id="IPR018060">
    <property type="entry name" value="HTH_AraC"/>
</dbReference>
<evidence type="ECO:0000256" key="1">
    <source>
        <dbReference type="ARBA" id="ARBA00023015"/>
    </source>
</evidence>
<sequence length="297" mass="34738">MFEHRYREGKPHGVPDFPFHIYKVVHPPGVHTILPIHWHNEMEIIYLDRGSAAFKIENREYTVREGEALIVHPGELHSGFNDQRDGICYFSIVFKFSWLSSHPSDRIEELFLAPIIKGNMRLPTLLSVKSGTQLELLNHVRQILLQYEHQLPAYEMSLKGIMLLLVADIYRFSLLEHHRVPDKHPVRESNRQIKKVLAYMEEHSRDKLDLDQLAAVMSLSRSHFCTFFKSQTGLRPMEYLNYLRVNNAAKLLRSGTCNILEASLDSGFQHASYFAKWFKYYMKMTPSEYKAHYSSDI</sequence>
<dbReference type="PROSITE" id="PS00041">
    <property type="entry name" value="HTH_ARAC_FAMILY_1"/>
    <property type="match status" value="1"/>
</dbReference>
<dbReference type="SMART" id="SM00342">
    <property type="entry name" value="HTH_ARAC"/>
    <property type="match status" value="1"/>
</dbReference>
<name>A0ABS4I6J3_9BACL</name>
<evidence type="ECO:0000313" key="5">
    <source>
        <dbReference type="EMBL" id="MBP1966146.1"/>
    </source>
</evidence>